<evidence type="ECO:0000313" key="2">
    <source>
        <dbReference type="Proteomes" id="UP000294678"/>
    </source>
</evidence>
<proteinExistence type="predicted"/>
<dbReference type="SUPFAM" id="SSF103642">
    <property type="entry name" value="Sec-C motif"/>
    <property type="match status" value="1"/>
</dbReference>
<dbReference type="InterPro" id="IPR004027">
    <property type="entry name" value="SEC_C_motif"/>
</dbReference>
<dbReference type="InterPro" id="IPR019734">
    <property type="entry name" value="TPR_rpt"/>
</dbReference>
<evidence type="ECO:0000313" key="1">
    <source>
        <dbReference type="EMBL" id="TDT71506.1"/>
    </source>
</evidence>
<dbReference type="Gene3D" id="1.25.40.10">
    <property type="entry name" value="Tetratricopeptide repeat domain"/>
    <property type="match status" value="2"/>
</dbReference>
<keyword evidence="2" id="KW-1185">Reference proteome</keyword>
<dbReference type="RefSeq" id="WP_134112773.1">
    <property type="nucleotide sequence ID" value="NZ_SOBG01000003.1"/>
</dbReference>
<dbReference type="PANTHER" id="PTHR12558:SF13">
    <property type="entry name" value="CELL DIVISION CYCLE PROTEIN 27 HOMOLOG"/>
    <property type="match status" value="1"/>
</dbReference>
<protein>
    <submittedName>
        <fullName evidence="1">Tetratricopeptide repeat protein</fullName>
    </submittedName>
</protein>
<organism evidence="1 2">
    <name type="scientific">Hypnocyclicus thermotrophus</name>
    <dbReference type="NCBI Taxonomy" id="1627895"/>
    <lineage>
        <taxon>Bacteria</taxon>
        <taxon>Fusobacteriati</taxon>
        <taxon>Fusobacteriota</taxon>
        <taxon>Fusobacteriia</taxon>
        <taxon>Fusobacteriales</taxon>
        <taxon>Fusobacteriaceae</taxon>
        <taxon>Hypnocyclicus</taxon>
    </lineage>
</organism>
<dbReference type="Proteomes" id="UP000294678">
    <property type="component" value="Unassembled WGS sequence"/>
</dbReference>
<sequence>MKIGRNDPCPCGSGKKYKKCCINKLSEQNVEELYLKQLELTRGLKNEKNCHTILEIGKRIVSKNSRHACITGTYVNMALAKRVLYCLNHNLSDLKDAKIYCNKALELKDTNQAALKNMYGICLELKEYQDACLYLSKYKDTNIFSPMSIQIIEEYQNAIEYANRDNYSQTIKEGLDKITDTLFNKFGMNAGLCGVAIMYYLGIGNDTIRAYELGKRCIEEWPNSSTYNSLGWICLNSEIKRKEDAISYFLKAIELSNDDKQKTQIRGNYFVALMENKHFEKAEKLILDLIKINPCNQNFSNYAELLKRQGRFEEALGWGNKALFLIEDDTTLLVVADIYKRMKKYKDAVEMYQLCLGHINAGENVYKFNDTNKYKMYSIASNNSLDLILYEILKGLISSFNLLRDYENAKAYLEIAKEKLPQKSDWEIWDQTLPEIEVTLEKHKEIKMKLTEIEKCISAQKNFIRNWAFKLMQLQNNSEQLNLNEDDDWTEYEKEMENILNEMSKIINKESIVYRNAETFVNSTFAHLNNVAKEFLITAETLYEIHKFSIIDFAPIVVEYCKVVEKQLRVLLGSRVPSDAKTLGGVLYTIRNNRISPYNQYLGDLYSVNKLRKSGAHTGNLRKNDVDKIRNIFYTNNLLNRLI</sequence>
<accession>A0AA46I609</accession>
<dbReference type="EMBL" id="SOBG01000003">
    <property type="protein sequence ID" value="TDT71506.1"/>
    <property type="molecule type" value="Genomic_DNA"/>
</dbReference>
<dbReference type="Gene3D" id="3.10.450.50">
    <property type="match status" value="1"/>
</dbReference>
<dbReference type="InterPro" id="IPR011990">
    <property type="entry name" value="TPR-like_helical_dom_sf"/>
</dbReference>
<comment type="caution">
    <text evidence="1">The sequence shown here is derived from an EMBL/GenBank/DDBJ whole genome shotgun (WGS) entry which is preliminary data.</text>
</comment>
<dbReference type="Pfam" id="PF02810">
    <property type="entry name" value="SEC-C"/>
    <property type="match status" value="1"/>
</dbReference>
<dbReference type="AlphaFoldDB" id="A0AA46I609"/>
<dbReference type="Pfam" id="PF13181">
    <property type="entry name" value="TPR_8"/>
    <property type="match status" value="2"/>
</dbReference>
<dbReference type="PANTHER" id="PTHR12558">
    <property type="entry name" value="CELL DIVISION CYCLE 16,23,27"/>
    <property type="match status" value="1"/>
</dbReference>
<dbReference type="SUPFAM" id="SSF48452">
    <property type="entry name" value="TPR-like"/>
    <property type="match status" value="2"/>
</dbReference>
<reference evidence="1 2" key="1">
    <citation type="submission" date="2019-03" db="EMBL/GenBank/DDBJ databases">
        <title>Genomic Encyclopedia of Type Strains, Phase IV (KMG-IV): sequencing the most valuable type-strain genomes for metagenomic binning, comparative biology and taxonomic classification.</title>
        <authorList>
            <person name="Goeker M."/>
        </authorList>
    </citation>
    <scope>NUCLEOTIDE SEQUENCE [LARGE SCALE GENOMIC DNA]</scope>
    <source>
        <strain evidence="1 2">DSM 100055</strain>
    </source>
</reference>
<name>A0AA46I609_9FUSO</name>
<gene>
    <name evidence="1" type="ORF">EV215_0882</name>
</gene>
<dbReference type="SMART" id="SM00028">
    <property type="entry name" value="TPR"/>
    <property type="match status" value="4"/>
</dbReference>